<evidence type="ECO:0000313" key="4">
    <source>
        <dbReference type="EMBL" id="EFX03108.1"/>
    </source>
</evidence>
<dbReference type="GeneID" id="25976093"/>
<gene>
    <name evidence="4" type="ORF">CMQ_3037</name>
</gene>
<dbReference type="eggNOG" id="ENOG502QRZN">
    <property type="taxonomic scope" value="Eukaryota"/>
</dbReference>
<dbReference type="SUPFAM" id="SSF52499">
    <property type="entry name" value="Isochorismatase-like hydrolases"/>
    <property type="match status" value="1"/>
</dbReference>
<dbReference type="InterPro" id="IPR000868">
    <property type="entry name" value="Isochorismatase-like_dom"/>
</dbReference>
<dbReference type="Pfam" id="PF00857">
    <property type="entry name" value="Isochorismatase"/>
    <property type="match status" value="1"/>
</dbReference>
<dbReference type="SUPFAM" id="SSF51197">
    <property type="entry name" value="Clavaminate synthase-like"/>
    <property type="match status" value="1"/>
</dbReference>
<dbReference type="OrthoDB" id="445341at2759"/>
<sequence>MPPLSLSIDLADFPSLRTRKALLILDTQHEFLSDGGALAIKGSAAFLERTVAVARAFRKSGSGDVVWIRSQFESHRPAAEAHIMTSDKLQVLRNSRVPPGPPTEDQDADPEAFLSIGGEEVLQKEKEAQAEKLYPGSIGSELVPDVVSAIEVHRDVVLAKSHYSAFQSSQLLVRLRTHFVTELFICGALTNISVYATALDAARHGLALTIIDDCCGYRSEIRHKNAIASLVRLTGCETIGSNAAIESWTSAPQADDKPIHGNRTASGAAAGLPGTAGRPKMRQSSRQTPEGPIGVSRSSSGGGGGVSTARSGGSLPVRTKAPASGDMGKKDTEKVEADEGALGPSESCSELPSVDEVPKLKRVPFAADVLSETSQPQPAMPLQPVAAITLDGAEPATTRKTTEPTGSIPHVVPGTDKDSGSAKTDITVANKSSTDEISAVKAATQSSEREAGTEGDVSDVDNSGGGLPPNAADMSVKPERHGKAADSLVPAATDEQIANKATASEPLCEGDTVLYGSVLPPSIEDGIYDRLCEEVHWLRMSHQGGEVPRLVCVQGDIDEDGNMPIYRHPADESPPLESFSPTVLQIKARIEEIVGHPLNHALIQLYRSGHDYISEHSDKTLDIVPGSFVCNVSLGAERLMVFRTKRTDKDKSEAGQETEAKGAEGKDSRRQICRVQLPHNSLMRMGLQTNMRWLHAIRQDKRMDRDKTAAELAYDSGRISLTFRQIGTFLNSDQTRIWGQGARSASQKEAGPVVNGQTEEAIRMLKAFGTENHSSEFDWTKHYGEGFDVLHIYAAARLFAGADAVANLSIQLMLAELGLGYAKGSIGRAAGEDEDSSRTSILDLPVRFMDRDGCVVDGVLAIMLYLNSIYGSSKSTASTPQETAHTFIRLQKALILQDSWRAAHKAATSSSEVLLSSLKGELERWNGYASGGKFIGGGSAASLADFAFWPVLYELDKTCANGEDGLTGELKRLKLDHLGEYYGRIKAREKVQHACSS</sequence>
<feature type="region of interest" description="Disordered" evidence="2">
    <location>
        <begin position="249"/>
        <end position="355"/>
    </location>
</feature>
<organism evidence="5">
    <name type="scientific">Grosmannia clavigera (strain kw1407 / UAMH 11150)</name>
    <name type="common">Blue stain fungus</name>
    <name type="synonym">Graphiocladiella clavigera</name>
    <dbReference type="NCBI Taxonomy" id="655863"/>
    <lineage>
        <taxon>Eukaryota</taxon>
        <taxon>Fungi</taxon>
        <taxon>Dikarya</taxon>
        <taxon>Ascomycota</taxon>
        <taxon>Pezizomycotina</taxon>
        <taxon>Sordariomycetes</taxon>
        <taxon>Sordariomycetidae</taxon>
        <taxon>Ophiostomatales</taxon>
        <taxon>Ophiostomataceae</taxon>
        <taxon>Leptographium</taxon>
    </lineage>
</organism>
<feature type="domain" description="Fe2OG dioxygenase" evidence="3">
    <location>
        <begin position="597"/>
        <end position="727"/>
    </location>
</feature>
<dbReference type="Pfam" id="PF24470">
    <property type="entry name" value="Thiored_Isochorism"/>
    <property type="match status" value="1"/>
</dbReference>
<name>F0XHR1_GROCL</name>
<dbReference type="SUPFAM" id="SSF47616">
    <property type="entry name" value="GST C-terminal domain-like"/>
    <property type="match status" value="1"/>
</dbReference>
<dbReference type="AlphaFoldDB" id="F0XHR1"/>
<evidence type="ECO:0000256" key="2">
    <source>
        <dbReference type="SAM" id="MobiDB-lite"/>
    </source>
</evidence>
<protein>
    <submittedName>
        <fullName evidence="4">Isochorismatase family protein</fullName>
    </submittedName>
</protein>
<dbReference type="InParanoid" id="F0XHR1"/>
<evidence type="ECO:0000259" key="3">
    <source>
        <dbReference type="PROSITE" id="PS51471"/>
    </source>
</evidence>
<dbReference type="Gene3D" id="2.60.120.590">
    <property type="entry name" value="Alpha-ketoglutarate-dependent dioxygenase AlkB-like"/>
    <property type="match status" value="1"/>
</dbReference>
<dbReference type="InterPro" id="IPR057088">
    <property type="entry name" value="GLRG_09195_Thiored"/>
</dbReference>
<dbReference type="RefSeq" id="XP_014172590.1">
    <property type="nucleotide sequence ID" value="XM_014317115.1"/>
</dbReference>
<comment type="similarity">
    <text evidence="1">Belongs to the isochorismatase family.</text>
</comment>
<dbReference type="Gene3D" id="3.40.50.850">
    <property type="entry name" value="Isochorismatase-like"/>
    <property type="match status" value="1"/>
</dbReference>
<dbReference type="GO" id="GO:0006307">
    <property type="term" value="P:DNA alkylation repair"/>
    <property type="evidence" value="ECO:0007669"/>
    <property type="project" value="InterPro"/>
</dbReference>
<dbReference type="PROSITE" id="PS51471">
    <property type="entry name" value="FE2OG_OXY"/>
    <property type="match status" value="1"/>
</dbReference>
<dbReference type="InterPro" id="IPR005123">
    <property type="entry name" value="Oxoglu/Fe-dep_dioxygenase_dom"/>
</dbReference>
<evidence type="ECO:0000256" key="1">
    <source>
        <dbReference type="ARBA" id="ARBA00006336"/>
    </source>
</evidence>
<dbReference type="CDD" id="cd00431">
    <property type="entry name" value="cysteine_hydrolases"/>
    <property type="match status" value="1"/>
</dbReference>
<dbReference type="GO" id="GO:0051213">
    <property type="term" value="F:dioxygenase activity"/>
    <property type="evidence" value="ECO:0007669"/>
    <property type="project" value="InterPro"/>
</dbReference>
<dbReference type="Pfam" id="PF13532">
    <property type="entry name" value="2OG-FeII_Oxy_2"/>
    <property type="match status" value="1"/>
</dbReference>
<proteinExistence type="inferred from homology"/>
<dbReference type="EMBL" id="GL629769">
    <property type="protein sequence ID" value="EFX03108.1"/>
    <property type="molecule type" value="Genomic_DNA"/>
</dbReference>
<dbReference type="InterPro" id="IPR037151">
    <property type="entry name" value="AlkB-like_sf"/>
</dbReference>
<dbReference type="InterPro" id="IPR036282">
    <property type="entry name" value="Glutathione-S-Trfase_C_sf"/>
</dbReference>
<dbReference type="STRING" id="655863.F0XHR1"/>
<dbReference type="InterPro" id="IPR036380">
    <property type="entry name" value="Isochorismatase-like_sf"/>
</dbReference>
<feature type="region of interest" description="Disordered" evidence="2">
    <location>
        <begin position="396"/>
        <end position="476"/>
    </location>
</feature>
<dbReference type="Proteomes" id="UP000007796">
    <property type="component" value="Unassembled WGS sequence"/>
</dbReference>
<feature type="compositionally biased region" description="Basic and acidic residues" evidence="2">
    <location>
        <begin position="327"/>
        <end position="337"/>
    </location>
</feature>
<dbReference type="PANTHER" id="PTHR31212">
    <property type="entry name" value="ALPHA-KETOGLUTARATE-DEPENDENT DIOXYGENASE ALKB HOMOLOG 3"/>
    <property type="match status" value="1"/>
</dbReference>
<keyword evidence="5" id="KW-1185">Reference proteome</keyword>
<dbReference type="InterPro" id="IPR027450">
    <property type="entry name" value="AlkB-like"/>
</dbReference>
<feature type="compositionally biased region" description="Polar residues" evidence="2">
    <location>
        <begin position="421"/>
        <end position="436"/>
    </location>
</feature>
<feature type="region of interest" description="Disordered" evidence="2">
    <location>
        <begin position="646"/>
        <end position="670"/>
    </location>
</feature>
<evidence type="ECO:0000313" key="5">
    <source>
        <dbReference type="Proteomes" id="UP000007796"/>
    </source>
</evidence>
<reference evidence="4 5" key="1">
    <citation type="journal article" date="2011" name="Proc. Natl. Acad. Sci. U.S.A.">
        <title>Genome and transcriptome analyses of the mountain pine beetle-fungal symbiont Grosmannia clavigera, a lodgepole pine pathogen.</title>
        <authorList>
            <person name="DiGuistini S."/>
            <person name="Wang Y."/>
            <person name="Liao N.Y."/>
            <person name="Taylor G."/>
            <person name="Tanguay P."/>
            <person name="Feau N."/>
            <person name="Henrissat B."/>
            <person name="Chan S.K."/>
            <person name="Hesse-Orce U."/>
            <person name="Alamouti S.M."/>
            <person name="Tsui C.K.M."/>
            <person name="Docking R.T."/>
            <person name="Levasseur A."/>
            <person name="Haridas S."/>
            <person name="Robertson G."/>
            <person name="Birol I."/>
            <person name="Holt R.A."/>
            <person name="Marra M.A."/>
            <person name="Hamelin R.C."/>
            <person name="Hirst M."/>
            <person name="Jones S.J.M."/>
            <person name="Bohlmann J."/>
            <person name="Breuil C."/>
        </authorList>
    </citation>
    <scope>NUCLEOTIDE SEQUENCE [LARGE SCALE GENOMIC DNA]</scope>
    <source>
        <strain evidence="5">kw1407 / UAMH 11150</strain>
    </source>
</reference>
<accession>F0XHR1</accession>
<dbReference type="HOGENOM" id="CLU_005335_0_0_1"/>
<dbReference type="PANTHER" id="PTHR31212:SF5">
    <property type="entry name" value="ISOCHORISMATASE FAMILY PROTEIN FAMILY (AFU_ORTHOLOGUE AFUA_3G14500)"/>
    <property type="match status" value="1"/>
</dbReference>
<dbReference type="Gene3D" id="1.20.1050.130">
    <property type="match status" value="1"/>
</dbReference>
<dbReference type="InterPro" id="IPR032854">
    <property type="entry name" value="ALKBH3"/>
</dbReference>